<feature type="region of interest" description="Disordered" evidence="1">
    <location>
        <begin position="275"/>
        <end position="294"/>
    </location>
</feature>
<feature type="region of interest" description="Disordered" evidence="1">
    <location>
        <begin position="362"/>
        <end position="390"/>
    </location>
</feature>
<feature type="compositionally biased region" description="Basic and acidic residues" evidence="1">
    <location>
        <begin position="71"/>
        <end position="98"/>
    </location>
</feature>
<dbReference type="AlphaFoldDB" id="A0AAN9AFC6"/>
<feature type="region of interest" description="Disordered" evidence="1">
    <location>
        <begin position="71"/>
        <end position="144"/>
    </location>
</feature>
<organism evidence="2 3">
    <name type="scientific">Halocaridina rubra</name>
    <name type="common">Hawaiian red shrimp</name>
    <dbReference type="NCBI Taxonomy" id="373956"/>
    <lineage>
        <taxon>Eukaryota</taxon>
        <taxon>Metazoa</taxon>
        <taxon>Ecdysozoa</taxon>
        <taxon>Arthropoda</taxon>
        <taxon>Crustacea</taxon>
        <taxon>Multicrustacea</taxon>
        <taxon>Malacostraca</taxon>
        <taxon>Eumalacostraca</taxon>
        <taxon>Eucarida</taxon>
        <taxon>Decapoda</taxon>
        <taxon>Pleocyemata</taxon>
        <taxon>Caridea</taxon>
        <taxon>Atyoidea</taxon>
        <taxon>Atyidae</taxon>
        <taxon>Halocaridina</taxon>
    </lineage>
</organism>
<keyword evidence="3" id="KW-1185">Reference proteome</keyword>
<protein>
    <submittedName>
        <fullName evidence="2">Uncharacterized protein</fullName>
    </submittedName>
</protein>
<comment type="caution">
    <text evidence="2">The sequence shown here is derived from an EMBL/GenBank/DDBJ whole genome shotgun (WGS) entry which is preliminary data.</text>
</comment>
<feature type="region of interest" description="Disordered" evidence="1">
    <location>
        <begin position="210"/>
        <end position="254"/>
    </location>
</feature>
<reference evidence="2 3" key="1">
    <citation type="submission" date="2023-11" db="EMBL/GenBank/DDBJ databases">
        <title>Halocaridina rubra genome assembly.</title>
        <authorList>
            <person name="Smith C."/>
        </authorList>
    </citation>
    <scope>NUCLEOTIDE SEQUENCE [LARGE SCALE GENOMIC DNA]</scope>
    <source>
        <strain evidence="2">EP-1</strain>
        <tissue evidence="2">Whole</tissue>
    </source>
</reference>
<dbReference type="Proteomes" id="UP001381693">
    <property type="component" value="Unassembled WGS sequence"/>
</dbReference>
<evidence type="ECO:0000313" key="3">
    <source>
        <dbReference type="Proteomes" id="UP001381693"/>
    </source>
</evidence>
<evidence type="ECO:0000256" key="1">
    <source>
        <dbReference type="SAM" id="MobiDB-lite"/>
    </source>
</evidence>
<accession>A0AAN9AFC6</accession>
<feature type="compositionally biased region" description="Basic and acidic residues" evidence="1">
    <location>
        <begin position="362"/>
        <end position="383"/>
    </location>
</feature>
<dbReference type="EMBL" id="JAXCGZ010001537">
    <property type="protein sequence ID" value="KAK7085225.1"/>
    <property type="molecule type" value="Genomic_DNA"/>
</dbReference>
<name>A0AAN9AFC6_HALRR</name>
<sequence>MCVHFYFYYCFSAITTDFYAPGLSPGNVRTSTTRNELERVDYNFSVIDNVVSGTENDLGRVRPGWRYEKGRQWTTKEEEEERRSWGEDSHVGPWDDNHQGPWTRVDVDENLQIDEETRWGTKNIGSNGSDEDREHPWGRKNGASPWRIDEDKKWIVEEERYFGRNKSESGRVGTKFRGTTARTYTATNENDVEYSGRDLGDTRDKDILYEGSENGFPLPSEWTPGGESDDRRSTAVGVTSKTPGPLKPGGGIGEKNWEVFKRNFSQITTKITPTFGKDNKLEEGSGNDFYPGRQKIPGDIEWNQIDRGRDKYPHPVEETDRNALTPNIVEEETSWTIEENVNWGKNGGKLWGIDEEETYKVEEEISSSRDDDRKNLVTVRERTNTSTIQG</sequence>
<proteinExistence type="predicted"/>
<feature type="non-terminal residue" evidence="2">
    <location>
        <position position="390"/>
    </location>
</feature>
<evidence type="ECO:0000313" key="2">
    <source>
        <dbReference type="EMBL" id="KAK7085225.1"/>
    </source>
</evidence>
<gene>
    <name evidence="2" type="ORF">SK128_019954</name>
</gene>